<protein>
    <submittedName>
        <fullName evidence="4">MBL fold metallo-hydrolase</fullName>
    </submittedName>
</protein>
<reference evidence="4" key="2">
    <citation type="journal article" date="2017" name="PLoS ONE">
        <title>Genomic and phenotypic characterisation of fluoroquinolone resistance mechanisms in Enterobacteriaceae in Durban, South Africa.</title>
        <authorList>
            <person name="Osei Sekyere J."/>
            <person name="Amoako D.G."/>
        </authorList>
    </citation>
    <scope>NUCLEOTIDE SEQUENCE</scope>
    <source>
        <strain evidence="4">945174350</strain>
    </source>
</reference>
<dbReference type="EMBL" id="LJEX02000106">
    <property type="protein sequence ID" value="OCO83218.1"/>
    <property type="molecule type" value="Genomic_DNA"/>
</dbReference>
<proteinExistence type="predicted"/>
<dbReference type="PANTHER" id="PTHR43084">
    <property type="entry name" value="PERSULFIDE DIOXYGENASE ETHE1"/>
    <property type="match status" value="1"/>
</dbReference>
<dbReference type="Pfam" id="PF04273">
    <property type="entry name" value="BLH_phosphatase"/>
    <property type="match status" value="1"/>
</dbReference>
<dbReference type="RefSeq" id="WP_038873017.1">
    <property type="nucleotide sequence ID" value="NZ_CABMHU010000054.1"/>
</dbReference>
<dbReference type="InterPro" id="IPR051682">
    <property type="entry name" value="Mito_Persulfide_Diox"/>
</dbReference>
<evidence type="ECO:0000313" key="3">
    <source>
        <dbReference type="EMBL" id="AWL66613.1"/>
    </source>
</evidence>
<dbReference type="GO" id="GO:0050313">
    <property type="term" value="F:sulfur dioxygenase activity"/>
    <property type="evidence" value="ECO:0007669"/>
    <property type="project" value="InterPro"/>
</dbReference>
<dbReference type="InterPro" id="IPR044528">
    <property type="entry name" value="POD-like_MBL-fold"/>
</dbReference>
<accession>A0A0G3SZB8</accession>
<evidence type="ECO:0000313" key="5">
    <source>
        <dbReference type="Proteomes" id="UP000050489"/>
    </source>
</evidence>
<dbReference type="CDD" id="cd14503">
    <property type="entry name" value="PTP-bact"/>
    <property type="match status" value="1"/>
</dbReference>
<keyword evidence="4" id="KW-0378">Hydrolase</keyword>
<dbReference type="InterPro" id="IPR029021">
    <property type="entry name" value="Prot-tyrosine_phosphatase-like"/>
</dbReference>
<dbReference type="Pfam" id="PF00753">
    <property type="entry name" value="Lactamase_B"/>
    <property type="match status" value="1"/>
</dbReference>
<dbReference type="AlphaFoldDB" id="A0A0G3SZB8"/>
<dbReference type="GO" id="GO:0070813">
    <property type="term" value="P:hydrogen sulfide metabolic process"/>
    <property type="evidence" value="ECO:0007669"/>
    <property type="project" value="TreeGrafter"/>
</dbReference>
<dbReference type="SUPFAM" id="SSF52799">
    <property type="entry name" value="(Phosphotyrosine protein) phosphatases II"/>
    <property type="match status" value="1"/>
</dbReference>
<dbReference type="GO" id="GO:0006749">
    <property type="term" value="P:glutathione metabolic process"/>
    <property type="evidence" value="ECO:0007669"/>
    <property type="project" value="InterPro"/>
</dbReference>
<dbReference type="SUPFAM" id="SSF56281">
    <property type="entry name" value="Metallo-hydrolase/oxidoreductase"/>
    <property type="match status" value="1"/>
</dbReference>
<dbReference type="Proteomes" id="UP000245399">
    <property type="component" value="Chromosome"/>
</dbReference>
<dbReference type="InterPro" id="IPR036866">
    <property type="entry name" value="RibonucZ/Hydroxyglut_hydro"/>
</dbReference>
<reference evidence="5" key="1">
    <citation type="submission" date="2016-04" db="EMBL/GenBank/DDBJ databases">
        <authorList>
            <person name="Osei Sekyere J."/>
            <person name="Sivertsen A."/>
            <person name="Pedersen A.T."/>
            <person name="Sundsfjord A."/>
        </authorList>
    </citation>
    <scope>NUCLEOTIDE SEQUENCE [LARGE SCALE GENOMIC DNA]</scope>
    <source>
        <strain evidence="5">945174350</strain>
    </source>
</reference>
<gene>
    <name evidence="4" type="ORF">AN695_0219720</name>
    <name evidence="3" type="ORF">DKC05_02475</name>
</gene>
<organism evidence="4 5">
    <name type="scientific">Serratia marcescens</name>
    <dbReference type="NCBI Taxonomy" id="615"/>
    <lineage>
        <taxon>Bacteria</taxon>
        <taxon>Pseudomonadati</taxon>
        <taxon>Pseudomonadota</taxon>
        <taxon>Gammaproteobacteria</taxon>
        <taxon>Enterobacterales</taxon>
        <taxon>Yersiniaceae</taxon>
        <taxon>Serratia</taxon>
    </lineage>
</organism>
<reference evidence="3 6" key="3">
    <citation type="submission" date="2018-05" db="EMBL/GenBank/DDBJ databases">
        <title>Klebsiella quasipneumonaiae provides a window into carbapenemase gene transfer, plasmid rearrangements and nosocomial acquisition from the hospital environment.</title>
        <authorList>
            <person name="Mathers A.J."/>
            <person name="Vegesana K."/>
            <person name="Stoesser N."/>
            <person name="Crook D."/>
            <person name="Vaughan A."/>
            <person name="Barry K."/>
            <person name="Parikh H."/>
            <person name="Sebra R."/>
            <person name="Kotay S."/>
            <person name="Walker A.S."/>
            <person name="Sheppard A.E."/>
        </authorList>
    </citation>
    <scope>NUCLEOTIDE SEQUENCE [LARGE SCALE GENOMIC DNA]</scope>
    <source>
        <strain evidence="3 6">CAV1761</strain>
    </source>
</reference>
<name>A0A0G3SZB8_SERMA</name>
<evidence type="ECO:0000259" key="2">
    <source>
        <dbReference type="SMART" id="SM00849"/>
    </source>
</evidence>
<dbReference type="GO" id="GO:0016787">
    <property type="term" value="F:hydrolase activity"/>
    <property type="evidence" value="ECO:0007669"/>
    <property type="project" value="UniProtKB-KW"/>
</dbReference>
<dbReference type="InterPro" id="IPR001279">
    <property type="entry name" value="Metallo-B-lactamas"/>
</dbReference>
<dbReference type="NCBIfam" id="NF040641">
    <property type="entry name" value="bifunc_ST_SDO"/>
    <property type="match status" value="1"/>
</dbReference>
<dbReference type="InterPro" id="IPR053449">
    <property type="entry name" value="MBL-like_hydrolase"/>
</dbReference>
<dbReference type="SMART" id="SM00849">
    <property type="entry name" value="Lactamase_B"/>
    <property type="match status" value="1"/>
</dbReference>
<evidence type="ECO:0000313" key="6">
    <source>
        <dbReference type="Proteomes" id="UP000245399"/>
    </source>
</evidence>
<sequence>MRICIYHPQLSFSGAPEASDFKALSQQGYRLIVNNRPDEEPGEYLDHLQEKALAEQGGMRYVYLPYTFDTLTWETVYTFQFLLRQGKKTLAHCRSGARSACLSLLYALREGQIDEAQFRRQCDEYGADADKALSWYDKHRSVRATAEVHAFYEPESGSLQYVVADPEARRCAIIDPVLDFDRRSGTVSHQQAKDILNFIHQRGWGVAWVLDTHPHADHFSAATWLAQKTGAFTGIGEKITAVQGLWEEIYNLKDLPAANTVWDVLFADGDVFFIGNLRAEVLLSPGHTLASVTYCIADAAFIHDTFFMPDSGTARADFPGGNAEALWESLQRILSLPADTRLFTGHDYRPAGREARWESTVREQRENNPWVVNMDKSRFIAQRKQRDATLPHPELMLMALQVNIRGGVLPDCEDDGQHYLKIPVNRFKG</sequence>
<evidence type="ECO:0000256" key="1">
    <source>
        <dbReference type="ARBA" id="ARBA00022723"/>
    </source>
</evidence>
<evidence type="ECO:0000313" key="4">
    <source>
        <dbReference type="EMBL" id="OCO83218.1"/>
    </source>
</evidence>
<dbReference type="Gene3D" id="3.60.15.10">
    <property type="entry name" value="Ribonuclease Z/Hydroxyacylglutathione hydrolase-like"/>
    <property type="match status" value="1"/>
</dbReference>
<dbReference type="Gene3D" id="3.90.190.10">
    <property type="entry name" value="Protein tyrosine phosphatase superfamily"/>
    <property type="match status" value="1"/>
</dbReference>
<dbReference type="CDD" id="cd07724">
    <property type="entry name" value="POD-like_MBL-fold"/>
    <property type="match status" value="1"/>
</dbReference>
<dbReference type="InterPro" id="IPR005939">
    <property type="entry name" value="BLH_phosphatase-like"/>
</dbReference>
<dbReference type="PANTHER" id="PTHR43084:SF1">
    <property type="entry name" value="PERSULFIDE DIOXYGENASE ETHE1, MITOCHONDRIAL"/>
    <property type="match status" value="1"/>
</dbReference>
<dbReference type="Proteomes" id="UP000050489">
    <property type="component" value="Unassembled WGS sequence"/>
</dbReference>
<feature type="domain" description="Metallo-beta-lactamase" evidence="2">
    <location>
        <begin position="157"/>
        <end position="346"/>
    </location>
</feature>
<dbReference type="GO" id="GO:0046872">
    <property type="term" value="F:metal ion binding"/>
    <property type="evidence" value="ECO:0007669"/>
    <property type="project" value="UniProtKB-KW"/>
</dbReference>
<keyword evidence="1" id="KW-0479">Metal-binding</keyword>
<dbReference type="EMBL" id="CP029449">
    <property type="protein sequence ID" value="AWL66613.1"/>
    <property type="molecule type" value="Genomic_DNA"/>
</dbReference>